<evidence type="ECO:0000313" key="2">
    <source>
        <dbReference type="EMBL" id="KAJ7080584.1"/>
    </source>
</evidence>
<dbReference type="EMBL" id="JARJCN010000054">
    <property type="protein sequence ID" value="KAJ7080584.1"/>
    <property type="molecule type" value="Genomic_DNA"/>
</dbReference>
<organism evidence="2 3">
    <name type="scientific">Mycena belliarum</name>
    <dbReference type="NCBI Taxonomy" id="1033014"/>
    <lineage>
        <taxon>Eukaryota</taxon>
        <taxon>Fungi</taxon>
        <taxon>Dikarya</taxon>
        <taxon>Basidiomycota</taxon>
        <taxon>Agaricomycotina</taxon>
        <taxon>Agaricomycetes</taxon>
        <taxon>Agaricomycetidae</taxon>
        <taxon>Agaricales</taxon>
        <taxon>Marasmiineae</taxon>
        <taxon>Mycenaceae</taxon>
        <taxon>Mycena</taxon>
    </lineage>
</organism>
<sequence length="146" mass="15295">MKFLSYLGMPALLATTAFAQRIAIGAPLDGASVTAGSSITVEVDRPDTLTGSREVAIVIGFLSCSSFPASCPPPSEIIGSILYNGPYDPEFHTNVSFSKPPHQNFTVTVPPAARKGVAQLSVTHFSLVGAGPFPFLETVNITVNVD</sequence>
<comment type="caution">
    <text evidence="2">The sequence shown here is derived from an EMBL/GenBank/DDBJ whole genome shotgun (WGS) entry which is preliminary data.</text>
</comment>
<evidence type="ECO:0000256" key="1">
    <source>
        <dbReference type="SAM" id="SignalP"/>
    </source>
</evidence>
<dbReference type="InterPro" id="IPR045469">
    <property type="entry name" value="Nis1"/>
</dbReference>
<dbReference type="Pfam" id="PF19271">
    <property type="entry name" value="Nis1"/>
    <property type="match status" value="1"/>
</dbReference>
<gene>
    <name evidence="2" type="ORF">B0H15DRAFT_953455</name>
</gene>
<accession>A0AAD6TY90</accession>
<evidence type="ECO:0000313" key="3">
    <source>
        <dbReference type="Proteomes" id="UP001222325"/>
    </source>
</evidence>
<reference evidence="2" key="1">
    <citation type="submission" date="2023-03" db="EMBL/GenBank/DDBJ databases">
        <title>Massive genome expansion in bonnet fungi (Mycena s.s.) driven by repeated elements and novel gene families across ecological guilds.</title>
        <authorList>
            <consortium name="Lawrence Berkeley National Laboratory"/>
            <person name="Harder C.B."/>
            <person name="Miyauchi S."/>
            <person name="Viragh M."/>
            <person name="Kuo A."/>
            <person name="Thoen E."/>
            <person name="Andreopoulos B."/>
            <person name="Lu D."/>
            <person name="Skrede I."/>
            <person name="Drula E."/>
            <person name="Henrissat B."/>
            <person name="Morin E."/>
            <person name="Kohler A."/>
            <person name="Barry K."/>
            <person name="LaButti K."/>
            <person name="Morin E."/>
            <person name="Salamov A."/>
            <person name="Lipzen A."/>
            <person name="Mereny Z."/>
            <person name="Hegedus B."/>
            <person name="Baldrian P."/>
            <person name="Stursova M."/>
            <person name="Weitz H."/>
            <person name="Taylor A."/>
            <person name="Grigoriev I.V."/>
            <person name="Nagy L.G."/>
            <person name="Martin F."/>
            <person name="Kauserud H."/>
        </authorList>
    </citation>
    <scope>NUCLEOTIDE SEQUENCE</scope>
    <source>
        <strain evidence="2">CBHHK173m</strain>
    </source>
</reference>
<feature type="signal peptide" evidence="1">
    <location>
        <begin position="1"/>
        <end position="19"/>
    </location>
</feature>
<dbReference type="AlphaFoldDB" id="A0AAD6TY90"/>
<name>A0AAD6TY90_9AGAR</name>
<keyword evidence="1" id="KW-0732">Signal</keyword>
<proteinExistence type="predicted"/>
<protein>
    <submittedName>
        <fullName evidence="2">Uncharacterized protein</fullName>
    </submittedName>
</protein>
<dbReference type="Proteomes" id="UP001222325">
    <property type="component" value="Unassembled WGS sequence"/>
</dbReference>
<keyword evidence="3" id="KW-1185">Reference proteome</keyword>
<feature type="chain" id="PRO_5042022041" evidence="1">
    <location>
        <begin position="20"/>
        <end position="146"/>
    </location>
</feature>